<dbReference type="PRINTS" id="PR00834">
    <property type="entry name" value="PROTEASES2C"/>
</dbReference>
<dbReference type="InterPro" id="IPR009003">
    <property type="entry name" value="Peptidase_S1_PA"/>
</dbReference>
<evidence type="ECO:0000256" key="1">
    <source>
        <dbReference type="ARBA" id="ARBA00010541"/>
    </source>
</evidence>
<dbReference type="Gene3D" id="2.40.10.120">
    <property type="match status" value="1"/>
</dbReference>
<dbReference type="Proteomes" id="UP000319976">
    <property type="component" value="Chromosome"/>
</dbReference>
<dbReference type="KEGG" id="chya:V22_18660"/>
<dbReference type="PANTHER" id="PTHR22939">
    <property type="entry name" value="SERINE PROTEASE FAMILY S1C HTRA-RELATED"/>
    <property type="match status" value="1"/>
</dbReference>
<dbReference type="SMART" id="SM00228">
    <property type="entry name" value="PDZ"/>
    <property type="match status" value="1"/>
</dbReference>
<keyword evidence="4" id="KW-0720">Serine protease</keyword>
<dbReference type="PANTHER" id="PTHR22939:SF129">
    <property type="entry name" value="SERINE PROTEASE HTRA2, MITOCHONDRIAL"/>
    <property type="match status" value="1"/>
</dbReference>
<evidence type="ECO:0000313" key="7">
    <source>
        <dbReference type="Proteomes" id="UP000319976"/>
    </source>
</evidence>
<dbReference type="GO" id="GO:0004252">
    <property type="term" value="F:serine-type endopeptidase activity"/>
    <property type="evidence" value="ECO:0007669"/>
    <property type="project" value="InterPro"/>
</dbReference>
<dbReference type="AlphaFoldDB" id="A0A517T8B9"/>
<dbReference type="InterPro" id="IPR036034">
    <property type="entry name" value="PDZ_sf"/>
</dbReference>
<dbReference type="InterPro" id="IPR001940">
    <property type="entry name" value="Peptidase_S1C"/>
</dbReference>
<keyword evidence="2 6" id="KW-0645">Protease</keyword>
<gene>
    <name evidence="6" type="primary">htrA_1</name>
    <name evidence="6" type="ORF">V22_18660</name>
</gene>
<dbReference type="Pfam" id="PF13365">
    <property type="entry name" value="Trypsin_2"/>
    <property type="match status" value="1"/>
</dbReference>
<keyword evidence="3" id="KW-0378">Hydrolase</keyword>
<name>A0A517T8B9_9PLAN</name>
<dbReference type="EMBL" id="CP036316">
    <property type="protein sequence ID" value="QDT64626.1"/>
    <property type="molecule type" value="Genomic_DNA"/>
</dbReference>
<dbReference type="PROSITE" id="PS50106">
    <property type="entry name" value="PDZ"/>
    <property type="match status" value="1"/>
</dbReference>
<comment type="similarity">
    <text evidence="1">Belongs to the peptidase S1C family.</text>
</comment>
<dbReference type="GO" id="GO:0042597">
    <property type="term" value="C:periplasmic space"/>
    <property type="evidence" value="ECO:0007669"/>
    <property type="project" value="TreeGrafter"/>
</dbReference>
<sequence>MGLATRWLGGALMLGLGLGLGLSAGQFFPRTEARTLTVADADALYKDLSDATRPLVSGSDSLAKVARLTSPSVVHIESRSKSARGGVIEETGSGAIMKHSGLEGAIVVTNRHVIAGSDSLEDISIGLSDGRTVSPVKMWEDSASDIAVLQIPDPNLPAARWGNSDSLQIGHFVLALGSPFGLSQSVTLGIVSAKSRRSLKLGSKSDMLNQDFIQTDAAINPGNSGGPLINLHGQVIGINTAIASSSGGNEGIGFSIPSNMARRVVDQLLTKGRVDRAYLGVKLDPNFDALAARRFNLDRLRGARVIIVYDGTPAAKANLRRDDVILSFAGIEVLDENHLINLVSLTPVGKTVELRVLRDNRMMSLDVSLADRSTLASR</sequence>
<evidence type="ECO:0000256" key="4">
    <source>
        <dbReference type="ARBA" id="ARBA00022825"/>
    </source>
</evidence>
<dbReference type="RefSeq" id="WP_145261955.1">
    <property type="nucleotide sequence ID" value="NZ_CP036316.1"/>
</dbReference>
<dbReference type="GO" id="GO:0006515">
    <property type="term" value="P:protein quality control for misfolded or incompletely synthesized proteins"/>
    <property type="evidence" value="ECO:0007669"/>
    <property type="project" value="TreeGrafter"/>
</dbReference>
<dbReference type="SUPFAM" id="SSF50156">
    <property type="entry name" value="PDZ domain-like"/>
    <property type="match status" value="1"/>
</dbReference>
<evidence type="ECO:0000256" key="2">
    <source>
        <dbReference type="ARBA" id="ARBA00022670"/>
    </source>
</evidence>
<proteinExistence type="inferred from homology"/>
<dbReference type="Gene3D" id="2.30.42.10">
    <property type="match status" value="1"/>
</dbReference>
<keyword evidence="7" id="KW-1185">Reference proteome</keyword>
<evidence type="ECO:0000313" key="6">
    <source>
        <dbReference type="EMBL" id="QDT64626.1"/>
    </source>
</evidence>
<reference evidence="6 7" key="1">
    <citation type="submission" date="2019-02" db="EMBL/GenBank/DDBJ databases">
        <title>Deep-cultivation of Planctomycetes and their phenomic and genomic characterization uncovers novel biology.</title>
        <authorList>
            <person name="Wiegand S."/>
            <person name="Jogler M."/>
            <person name="Boedeker C."/>
            <person name="Pinto D."/>
            <person name="Vollmers J."/>
            <person name="Rivas-Marin E."/>
            <person name="Kohn T."/>
            <person name="Peeters S.H."/>
            <person name="Heuer A."/>
            <person name="Rast P."/>
            <person name="Oberbeckmann S."/>
            <person name="Bunk B."/>
            <person name="Jeske O."/>
            <person name="Meyerdierks A."/>
            <person name="Storesund J.E."/>
            <person name="Kallscheuer N."/>
            <person name="Luecker S."/>
            <person name="Lage O.M."/>
            <person name="Pohl T."/>
            <person name="Merkel B.J."/>
            <person name="Hornburger P."/>
            <person name="Mueller R.-W."/>
            <person name="Bruemmer F."/>
            <person name="Labrenz M."/>
            <person name="Spormann A.M."/>
            <person name="Op den Camp H."/>
            <person name="Overmann J."/>
            <person name="Amann R."/>
            <person name="Jetten M.S.M."/>
            <person name="Mascher T."/>
            <person name="Medema M.H."/>
            <person name="Devos D.P."/>
            <person name="Kaster A.-K."/>
            <person name="Ovreas L."/>
            <person name="Rohde M."/>
            <person name="Galperin M.Y."/>
            <person name="Jogler C."/>
        </authorList>
    </citation>
    <scope>NUCLEOTIDE SEQUENCE [LARGE SCALE GENOMIC DNA]</scope>
    <source>
        <strain evidence="6 7">V22</strain>
    </source>
</reference>
<dbReference type="SUPFAM" id="SSF50494">
    <property type="entry name" value="Trypsin-like serine proteases"/>
    <property type="match status" value="1"/>
</dbReference>
<dbReference type="FunFam" id="2.40.10.10:FF:000001">
    <property type="entry name" value="Periplasmic serine protease DegS"/>
    <property type="match status" value="1"/>
</dbReference>
<feature type="domain" description="PDZ" evidence="5">
    <location>
        <begin position="268"/>
        <end position="360"/>
    </location>
</feature>
<evidence type="ECO:0000256" key="3">
    <source>
        <dbReference type="ARBA" id="ARBA00022801"/>
    </source>
</evidence>
<dbReference type="OrthoDB" id="248175at2"/>
<accession>A0A517T8B9</accession>
<dbReference type="InterPro" id="IPR001478">
    <property type="entry name" value="PDZ"/>
</dbReference>
<dbReference type="Pfam" id="PF13180">
    <property type="entry name" value="PDZ_2"/>
    <property type="match status" value="1"/>
</dbReference>
<protein>
    <submittedName>
        <fullName evidence="6">Serine protease HtrA</fullName>
    </submittedName>
</protein>
<organism evidence="6 7">
    <name type="scientific">Calycomorphotria hydatis</name>
    <dbReference type="NCBI Taxonomy" id="2528027"/>
    <lineage>
        <taxon>Bacteria</taxon>
        <taxon>Pseudomonadati</taxon>
        <taxon>Planctomycetota</taxon>
        <taxon>Planctomycetia</taxon>
        <taxon>Planctomycetales</taxon>
        <taxon>Planctomycetaceae</taxon>
        <taxon>Calycomorphotria</taxon>
    </lineage>
</organism>
<evidence type="ECO:0000259" key="5">
    <source>
        <dbReference type="PROSITE" id="PS50106"/>
    </source>
</evidence>